<organism evidence="1 2">
    <name type="scientific">Hartmannibacter diazotrophicus</name>
    <dbReference type="NCBI Taxonomy" id="1482074"/>
    <lineage>
        <taxon>Bacteria</taxon>
        <taxon>Pseudomonadati</taxon>
        <taxon>Pseudomonadota</taxon>
        <taxon>Alphaproteobacteria</taxon>
        <taxon>Hyphomicrobiales</taxon>
        <taxon>Pleomorphomonadaceae</taxon>
        <taxon>Hartmannibacter</taxon>
    </lineage>
</organism>
<dbReference type="Gene3D" id="3.40.50.1000">
    <property type="entry name" value="HAD superfamily/HAD-like"/>
    <property type="match status" value="1"/>
</dbReference>
<proteinExistence type="predicted"/>
<dbReference type="InterPro" id="IPR036412">
    <property type="entry name" value="HAD-like_sf"/>
</dbReference>
<dbReference type="Proteomes" id="UP000223606">
    <property type="component" value="Chromosome 1"/>
</dbReference>
<dbReference type="OrthoDB" id="9807742at2"/>
<protein>
    <submittedName>
        <fullName evidence="1">Phosphatase</fullName>
        <ecNumber evidence="1">3.1.-.-</ecNumber>
    </submittedName>
</protein>
<dbReference type="InterPro" id="IPR006439">
    <property type="entry name" value="HAD-SF_hydro_IA"/>
</dbReference>
<dbReference type="SUPFAM" id="SSF56784">
    <property type="entry name" value="HAD-like"/>
    <property type="match status" value="1"/>
</dbReference>
<dbReference type="SFLD" id="SFLDS00003">
    <property type="entry name" value="Haloacid_Dehalogenase"/>
    <property type="match status" value="1"/>
</dbReference>
<dbReference type="SFLD" id="SFLDG01129">
    <property type="entry name" value="C1.5:_HAD__Beta-PGM__Phosphata"/>
    <property type="match status" value="1"/>
</dbReference>
<accession>A0A2C9D4F2</accession>
<dbReference type="Gene3D" id="1.10.150.240">
    <property type="entry name" value="Putative phosphatase, domain 2"/>
    <property type="match status" value="1"/>
</dbReference>
<reference evidence="2" key="1">
    <citation type="submission" date="2017-09" db="EMBL/GenBank/DDBJ databases">
        <title>Genome sequence of Nannocystis excedens DSM 71.</title>
        <authorList>
            <person name="Blom J."/>
        </authorList>
    </citation>
    <scope>NUCLEOTIDE SEQUENCE [LARGE SCALE GENOMIC DNA]</scope>
    <source>
        <strain evidence="2">type strain: E19</strain>
    </source>
</reference>
<dbReference type="EC" id="3.1.-.-" evidence="1"/>
<dbReference type="EMBL" id="LT960614">
    <property type="protein sequence ID" value="SON54651.1"/>
    <property type="molecule type" value="Genomic_DNA"/>
</dbReference>
<dbReference type="InterPro" id="IPR023214">
    <property type="entry name" value="HAD_sf"/>
</dbReference>
<dbReference type="InterPro" id="IPR023198">
    <property type="entry name" value="PGP-like_dom2"/>
</dbReference>
<dbReference type="GO" id="GO:0016787">
    <property type="term" value="F:hydrolase activity"/>
    <property type="evidence" value="ECO:0007669"/>
    <property type="project" value="UniProtKB-KW"/>
</dbReference>
<dbReference type="Pfam" id="PF00702">
    <property type="entry name" value="Hydrolase"/>
    <property type="match status" value="1"/>
</dbReference>
<dbReference type="PANTHER" id="PTHR43611">
    <property type="entry name" value="ALPHA-D-GLUCOSE 1-PHOSPHATE PHOSPHATASE"/>
    <property type="match status" value="1"/>
</dbReference>
<evidence type="ECO:0000313" key="1">
    <source>
        <dbReference type="EMBL" id="SON54651.1"/>
    </source>
</evidence>
<dbReference type="CDD" id="cd02603">
    <property type="entry name" value="HAD_sEH-N_like"/>
    <property type="match status" value="1"/>
</dbReference>
<dbReference type="PANTHER" id="PTHR43611:SF3">
    <property type="entry name" value="FLAVIN MONONUCLEOTIDE HYDROLASE 1, CHLOROPLATIC"/>
    <property type="match status" value="1"/>
</dbReference>
<sequence>MIRLVVFDVDGVLYHYDIEARLAHLSGTTGIDPDEIHARVWRSGFEDAADAGRYSDPDAYLQGFSEALGAPLSKADWIAARKASVTPIPESLNVVRRVAGRCAIAAFTNNGPLLKAEIANISPEMTVLFPGTFFTSAEFGVAKPDPLVYHRLADRCGLPPGSIYFIDDKPENVDGALAAGYGGGHVFHTAGGMAGAIRAAGISLD</sequence>
<keyword evidence="2" id="KW-1185">Reference proteome</keyword>
<dbReference type="RefSeq" id="WP_099555139.1">
    <property type="nucleotide sequence ID" value="NZ_LT960614.1"/>
</dbReference>
<keyword evidence="1" id="KW-0378">Hydrolase</keyword>
<dbReference type="PRINTS" id="PR00413">
    <property type="entry name" value="HADHALOGNASE"/>
</dbReference>
<dbReference type="NCBIfam" id="TIGR01509">
    <property type="entry name" value="HAD-SF-IA-v3"/>
    <property type="match status" value="1"/>
</dbReference>
<gene>
    <name evidence="1" type="ORF">HDIA_1110</name>
</gene>
<dbReference type="KEGG" id="hdi:HDIA_1110"/>
<name>A0A2C9D4F2_9HYPH</name>
<dbReference type="AlphaFoldDB" id="A0A2C9D4F2"/>
<evidence type="ECO:0000313" key="2">
    <source>
        <dbReference type="Proteomes" id="UP000223606"/>
    </source>
</evidence>